<dbReference type="Gene3D" id="4.10.240.10">
    <property type="entry name" value="Zn(2)-C6 fungal-type DNA-binding domain"/>
    <property type="match status" value="1"/>
</dbReference>
<keyword evidence="17" id="KW-1185">Reference proteome</keyword>
<comment type="subcellular location">
    <subcellularLocation>
        <location evidence="1">Nucleus</location>
    </subcellularLocation>
</comment>
<dbReference type="InParanoid" id="Q6BMQ9"/>
<dbReference type="Pfam" id="PF00172">
    <property type="entry name" value="Zn_clus"/>
    <property type="match status" value="1"/>
</dbReference>
<dbReference type="GeneID" id="2903913"/>
<dbReference type="PROSITE" id="PS00764">
    <property type="entry name" value="ENDONUCLEASE_III_1"/>
    <property type="match status" value="1"/>
</dbReference>
<name>Q6BMQ9_DEBHA</name>
<dbReference type="InterPro" id="IPR036864">
    <property type="entry name" value="Zn2-C6_fun-type_DNA-bd_sf"/>
</dbReference>
<keyword evidence="13" id="KW-0326">Glycosidase</keyword>
<feature type="compositionally biased region" description="Low complexity" evidence="14">
    <location>
        <begin position="262"/>
        <end position="282"/>
    </location>
</feature>
<evidence type="ECO:0000256" key="6">
    <source>
        <dbReference type="ARBA" id="ARBA00023015"/>
    </source>
</evidence>
<feature type="region of interest" description="Disordered" evidence="14">
    <location>
        <begin position="250"/>
        <end position="285"/>
    </location>
</feature>
<dbReference type="SMART" id="SM00066">
    <property type="entry name" value="GAL4"/>
    <property type="match status" value="1"/>
</dbReference>
<evidence type="ECO:0000313" key="17">
    <source>
        <dbReference type="Proteomes" id="UP000000599"/>
    </source>
</evidence>
<comment type="similarity">
    <text evidence="2">Belongs to the Nth/MutY family.</text>
</comment>
<dbReference type="SUPFAM" id="SSF57701">
    <property type="entry name" value="Zn2/Cys6 DNA-binding domain"/>
    <property type="match status" value="1"/>
</dbReference>
<dbReference type="InterPro" id="IPR005600">
    <property type="entry name" value="Gal4_dimer_dom"/>
</dbReference>
<evidence type="ECO:0000256" key="11">
    <source>
        <dbReference type="ARBA" id="ARBA00023242"/>
    </source>
</evidence>
<dbReference type="InterPro" id="IPR001138">
    <property type="entry name" value="Zn2Cys6_DnaBD"/>
</dbReference>
<dbReference type="Gene3D" id="1.20.5.170">
    <property type="match status" value="1"/>
</dbReference>
<dbReference type="GO" id="GO:0000978">
    <property type="term" value="F:RNA polymerase II cis-regulatory region sequence-specific DNA binding"/>
    <property type="evidence" value="ECO:0007669"/>
    <property type="project" value="TreeGrafter"/>
</dbReference>
<keyword evidence="9" id="KW-0010">Activator</keyword>
<dbReference type="VEuPathDB" id="FungiDB:DEHA2F03366g"/>
<protein>
    <submittedName>
        <fullName evidence="16">DEHA2F03366p</fullName>
    </submittedName>
</protein>
<keyword evidence="4" id="KW-0378">Hydrolase</keyword>
<evidence type="ECO:0000256" key="10">
    <source>
        <dbReference type="ARBA" id="ARBA00023163"/>
    </source>
</evidence>
<evidence type="ECO:0000256" key="8">
    <source>
        <dbReference type="ARBA" id="ARBA00023144"/>
    </source>
</evidence>
<dbReference type="CDD" id="cd00067">
    <property type="entry name" value="GAL4"/>
    <property type="match status" value="1"/>
</dbReference>
<evidence type="ECO:0000256" key="9">
    <source>
        <dbReference type="ARBA" id="ARBA00023159"/>
    </source>
</evidence>
<dbReference type="Proteomes" id="UP000000599">
    <property type="component" value="Chromosome F"/>
</dbReference>
<dbReference type="GO" id="GO:0006012">
    <property type="term" value="P:galactose metabolic process"/>
    <property type="evidence" value="ECO:0007669"/>
    <property type="project" value="UniProtKB-KW"/>
</dbReference>
<dbReference type="eggNOG" id="ENOG502SST6">
    <property type="taxonomic scope" value="Eukaryota"/>
</dbReference>
<feature type="domain" description="Zn(2)-C6 fungal-type" evidence="15">
    <location>
        <begin position="21"/>
        <end position="51"/>
    </location>
</feature>
<accession>Q6BMQ9</accession>
<dbReference type="KEGG" id="dha:DEHA2F03366g"/>
<keyword evidence="3" id="KW-0479">Metal-binding</keyword>
<dbReference type="CDD" id="cd14654">
    <property type="entry name" value="ZIP_Gal4"/>
    <property type="match status" value="1"/>
</dbReference>
<dbReference type="FunFam" id="4.10.240.10:FF:000009">
    <property type="entry name" value="C6 transcription factor (Gal4)"/>
    <property type="match status" value="1"/>
</dbReference>
<evidence type="ECO:0000256" key="12">
    <source>
        <dbReference type="ARBA" id="ARBA00023277"/>
    </source>
</evidence>
<dbReference type="InterPro" id="IPR004035">
    <property type="entry name" value="Endouclease-III_FeS-bd_BS"/>
</dbReference>
<keyword evidence="6" id="KW-0805">Transcription regulation</keyword>
<dbReference type="PROSITE" id="PS00463">
    <property type="entry name" value="ZN2_CY6_FUNGAL_1"/>
    <property type="match status" value="1"/>
</dbReference>
<organism evidence="16 17">
    <name type="scientific">Debaryomyces hansenii (strain ATCC 36239 / CBS 767 / BCRC 21394 / JCM 1990 / NBRC 0083 / IGC 2968)</name>
    <name type="common">Yeast</name>
    <name type="synonym">Torulaspora hansenii</name>
    <dbReference type="NCBI Taxonomy" id="284592"/>
    <lineage>
        <taxon>Eukaryota</taxon>
        <taxon>Fungi</taxon>
        <taxon>Dikarya</taxon>
        <taxon>Ascomycota</taxon>
        <taxon>Saccharomycotina</taxon>
        <taxon>Pichiomycetes</taxon>
        <taxon>Debaryomycetaceae</taxon>
        <taxon>Debaryomyces</taxon>
    </lineage>
</organism>
<proteinExistence type="inferred from homology"/>
<dbReference type="AlphaFoldDB" id="Q6BMQ9"/>
<evidence type="ECO:0000313" key="16">
    <source>
        <dbReference type="EMBL" id="CAG88825.2"/>
    </source>
</evidence>
<evidence type="ECO:0000256" key="3">
    <source>
        <dbReference type="ARBA" id="ARBA00022723"/>
    </source>
</evidence>
<evidence type="ECO:0000256" key="13">
    <source>
        <dbReference type="ARBA" id="ARBA00023295"/>
    </source>
</evidence>
<evidence type="ECO:0000256" key="7">
    <source>
        <dbReference type="ARBA" id="ARBA00023125"/>
    </source>
</evidence>
<dbReference type="GO" id="GO:0000981">
    <property type="term" value="F:DNA-binding transcription factor activity, RNA polymerase II-specific"/>
    <property type="evidence" value="ECO:0007669"/>
    <property type="project" value="InterPro"/>
</dbReference>
<dbReference type="PANTHER" id="PTHR47424:SF3">
    <property type="entry name" value="REGULATORY PROTEIN GAL4"/>
    <property type="match status" value="1"/>
</dbReference>
<reference evidence="16 17" key="1">
    <citation type="journal article" date="2004" name="Nature">
        <title>Genome evolution in yeasts.</title>
        <authorList>
            <consortium name="Genolevures"/>
            <person name="Dujon B."/>
            <person name="Sherman D."/>
            <person name="Fischer G."/>
            <person name="Durrens P."/>
            <person name="Casaregola S."/>
            <person name="Lafontaine I."/>
            <person name="de Montigny J."/>
            <person name="Marck C."/>
            <person name="Neuveglise C."/>
            <person name="Talla E."/>
            <person name="Goffard N."/>
            <person name="Frangeul L."/>
            <person name="Aigle M."/>
            <person name="Anthouard V."/>
            <person name="Babour A."/>
            <person name="Barbe V."/>
            <person name="Barnay S."/>
            <person name="Blanchin S."/>
            <person name="Beckerich J.M."/>
            <person name="Beyne E."/>
            <person name="Bleykasten C."/>
            <person name="Boisrame A."/>
            <person name="Boyer J."/>
            <person name="Cattolico L."/>
            <person name="Confanioleri F."/>
            <person name="de Daruvar A."/>
            <person name="Despons L."/>
            <person name="Fabre E."/>
            <person name="Fairhead C."/>
            <person name="Ferry-Dumazet H."/>
            <person name="Groppi A."/>
            <person name="Hantraye F."/>
            <person name="Hennequin C."/>
            <person name="Jauniaux N."/>
            <person name="Joyet P."/>
            <person name="Kachouri R."/>
            <person name="Kerrest A."/>
            <person name="Koszul R."/>
            <person name="Lemaire M."/>
            <person name="Lesur I."/>
            <person name="Ma L."/>
            <person name="Muller H."/>
            <person name="Nicaud J.M."/>
            <person name="Nikolski M."/>
            <person name="Oztas S."/>
            <person name="Ozier-Kalogeropoulos O."/>
            <person name="Pellenz S."/>
            <person name="Potier S."/>
            <person name="Richard G.F."/>
            <person name="Straub M.L."/>
            <person name="Suleau A."/>
            <person name="Swennene D."/>
            <person name="Tekaia F."/>
            <person name="Wesolowski-Louvel M."/>
            <person name="Westhof E."/>
            <person name="Wirth B."/>
            <person name="Zeniou-Meyer M."/>
            <person name="Zivanovic I."/>
            <person name="Bolotin-Fukuhara M."/>
            <person name="Thierry A."/>
            <person name="Bouchier C."/>
            <person name="Caudron B."/>
            <person name="Scarpelli C."/>
            <person name="Gaillardin C."/>
            <person name="Weissenbach J."/>
            <person name="Wincker P."/>
            <person name="Souciet J.L."/>
        </authorList>
    </citation>
    <scope>NUCLEOTIDE SEQUENCE [LARGE SCALE GENOMIC DNA]</scope>
    <source>
        <strain evidence="17">ATCC 36239 / CBS 767 / BCRC 21394 / JCM 1990 / NBRC 0083 / IGC 2968</strain>
    </source>
</reference>
<dbReference type="EMBL" id="CR382138">
    <property type="protein sequence ID" value="CAG88825.2"/>
    <property type="molecule type" value="Genomic_DNA"/>
</dbReference>
<dbReference type="GO" id="GO:0000435">
    <property type="term" value="P:positive regulation of transcription from RNA polymerase II promoter by galactose"/>
    <property type="evidence" value="ECO:0007669"/>
    <property type="project" value="TreeGrafter"/>
</dbReference>
<evidence type="ECO:0000259" key="15">
    <source>
        <dbReference type="PROSITE" id="PS50048"/>
    </source>
</evidence>
<dbReference type="PROSITE" id="PS50048">
    <property type="entry name" value="ZN2_CY6_FUNGAL_2"/>
    <property type="match status" value="1"/>
</dbReference>
<keyword evidence="12" id="KW-0119">Carbohydrate metabolism</keyword>
<feature type="compositionally biased region" description="Polar residues" evidence="14">
    <location>
        <begin position="148"/>
        <end position="157"/>
    </location>
</feature>
<dbReference type="HOGENOM" id="CLU_063730_0_0_1"/>
<dbReference type="GO" id="GO:0005634">
    <property type="term" value="C:nucleus"/>
    <property type="evidence" value="ECO:0007669"/>
    <property type="project" value="UniProtKB-SubCell"/>
</dbReference>
<keyword evidence="8" id="KW-0299">Galactose metabolism</keyword>
<gene>
    <name evidence="16" type="ordered locus">DEHA2F03366g</name>
</gene>
<keyword evidence="11" id="KW-0539">Nucleus</keyword>
<dbReference type="GO" id="GO:0008270">
    <property type="term" value="F:zinc ion binding"/>
    <property type="evidence" value="ECO:0007669"/>
    <property type="project" value="InterPro"/>
</dbReference>
<evidence type="ECO:0000256" key="14">
    <source>
        <dbReference type="SAM" id="MobiDB-lite"/>
    </source>
</evidence>
<feature type="region of interest" description="Disordered" evidence="14">
    <location>
        <begin position="111"/>
        <end position="175"/>
    </location>
</feature>
<dbReference type="Pfam" id="PF03902">
    <property type="entry name" value="Gal4_dimer"/>
    <property type="match status" value="1"/>
</dbReference>
<dbReference type="PANTHER" id="PTHR47424">
    <property type="entry name" value="REGULATORY PROTEIN GAL4"/>
    <property type="match status" value="1"/>
</dbReference>
<evidence type="ECO:0000256" key="4">
    <source>
        <dbReference type="ARBA" id="ARBA00022801"/>
    </source>
</evidence>
<dbReference type="OMA" id="DECNSKE"/>
<keyword evidence="7" id="KW-0238">DNA-binding</keyword>
<dbReference type="OrthoDB" id="3364175at2759"/>
<evidence type="ECO:0000256" key="1">
    <source>
        <dbReference type="ARBA" id="ARBA00004123"/>
    </source>
</evidence>
<evidence type="ECO:0000256" key="5">
    <source>
        <dbReference type="ARBA" id="ARBA00022833"/>
    </source>
</evidence>
<evidence type="ECO:0000256" key="2">
    <source>
        <dbReference type="ARBA" id="ARBA00008343"/>
    </source>
</evidence>
<dbReference type="GO" id="GO:0016798">
    <property type="term" value="F:hydrolase activity, acting on glycosyl bonds"/>
    <property type="evidence" value="ECO:0007669"/>
    <property type="project" value="UniProtKB-KW"/>
</dbReference>
<sequence length="347" mass="38504">MKIPTNLAAESHHDNNLIEQACDSCRKRKLKCSKESPKCSKCIQHNWCCSYSPRTVRSPLTRAHLTQVENKVKSLENLITYLLPQEVNSRGIDQLLYQNTFKDVLRPYKDMLQNGSTSDEGQDGRNRGSTPGGGSGTTTPPAFEEDLNQSSSVTPQGGSPGKGEHSRLNTNGCNSLAQSPSYSIFSMDDSISNASIDHSDHHDHNRIDNDKIKQEIIDDFILNSIPTDNKRSQCQFITPSAIKHEYSPYPYQQHQPRPKNISNTTTSATSLTSPSSLLSLNSYGDNINEDEEIPKKSYASPTRSSANKKFEDLDLLISSNGINNGINDSNYNLIFDEVMDDSPMING</sequence>
<keyword evidence="10" id="KW-0804">Transcription</keyword>
<keyword evidence="5" id="KW-0862">Zinc</keyword>
<dbReference type="RefSeq" id="XP_460512.2">
    <property type="nucleotide sequence ID" value="XM_460512.1"/>
</dbReference>
<dbReference type="InterPro" id="IPR051127">
    <property type="entry name" value="Fungal_SecMet_Regulators"/>
</dbReference>